<keyword evidence="2" id="KW-0560">Oxidoreductase</keyword>
<name>A0A920CNE9_9BACL</name>
<protein>
    <submittedName>
        <fullName evidence="4">NAD(P)H nitroreductase MhqN</fullName>
    </submittedName>
</protein>
<comment type="similarity">
    <text evidence="1">Belongs to the nitroreductase family.</text>
</comment>
<dbReference type="Proteomes" id="UP000678895">
    <property type="component" value="Unassembled WGS sequence"/>
</dbReference>
<evidence type="ECO:0000259" key="3">
    <source>
        <dbReference type="Pfam" id="PF00881"/>
    </source>
</evidence>
<feature type="domain" description="Nitroreductase" evidence="3">
    <location>
        <begin position="8"/>
        <end position="184"/>
    </location>
</feature>
<accession>A0A920CNE9</accession>
<dbReference type="Gene3D" id="3.40.109.10">
    <property type="entry name" value="NADH Oxidase"/>
    <property type="match status" value="1"/>
</dbReference>
<evidence type="ECO:0000256" key="2">
    <source>
        <dbReference type="ARBA" id="ARBA00023002"/>
    </source>
</evidence>
<evidence type="ECO:0000313" key="4">
    <source>
        <dbReference type="EMBL" id="GIO43749.1"/>
    </source>
</evidence>
<dbReference type="AlphaFoldDB" id="A0A920CNE9"/>
<dbReference type="EMBL" id="BORS01000012">
    <property type="protein sequence ID" value="GIO43749.1"/>
    <property type="molecule type" value="Genomic_DNA"/>
</dbReference>
<dbReference type="InterPro" id="IPR000415">
    <property type="entry name" value="Nitroreductase-like"/>
</dbReference>
<comment type="caution">
    <text evidence="4">The sequence shown here is derived from an EMBL/GenBank/DDBJ whole genome shotgun (WGS) entry which is preliminary data.</text>
</comment>
<dbReference type="PANTHER" id="PTHR43673:SF12">
    <property type="entry name" value="PROTEIN DRGA"/>
    <property type="match status" value="1"/>
</dbReference>
<keyword evidence="5" id="KW-1185">Reference proteome</keyword>
<evidence type="ECO:0000256" key="1">
    <source>
        <dbReference type="ARBA" id="ARBA00007118"/>
    </source>
</evidence>
<dbReference type="PANTHER" id="PTHR43673">
    <property type="entry name" value="NAD(P)H NITROREDUCTASE YDGI-RELATED"/>
    <property type="match status" value="1"/>
</dbReference>
<dbReference type="RefSeq" id="WP_301629051.1">
    <property type="nucleotide sequence ID" value="NZ_BORS01000012.1"/>
</dbReference>
<dbReference type="Pfam" id="PF00881">
    <property type="entry name" value="Nitroreductase"/>
    <property type="match status" value="1"/>
</dbReference>
<gene>
    <name evidence="4" type="primary">mhqN</name>
    <name evidence="4" type="ORF">J41TS4_35070</name>
</gene>
<proteinExistence type="inferred from homology"/>
<dbReference type="GO" id="GO:0016491">
    <property type="term" value="F:oxidoreductase activity"/>
    <property type="evidence" value="ECO:0007669"/>
    <property type="project" value="UniProtKB-KW"/>
</dbReference>
<reference evidence="4" key="1">
    <citation type="submission" date="2021-03" db="EMBL/GenBank/DDBJ databases">
        <title>Antimicrobial resistance genes in bacteria isolated from Japanese honey, and their potential for conferring macrolide and lincosamide resistance in the American foulbrood pathogen Paenibacillus larvae.</title>
        <authorList>
            <person name="Okamoto M."/>
            <person name="Kumagai M."/>
            <person name="Kanamori H."/>
            <person name="Takamatsu D."/>
        </authorList>
    </citation>
    <scope>NUCLEOTIDE SEQUENCE</scope>
    <source>
        <strain evidence="4">J41TS4</strain>
    </source>
</reference>
<dbReference type="InterPro" id="IPR029479">
    <property type="entry name" value="Nitroreductase"/>
</dbReference>
<sequence length="207" mass="23700">MSDFQSIIKDRRSANRFVEGIEIPQSDLEEIFSLSKFAPSSYNLQHTHYLVVTDRAKIEEIYERTHQQYKIKTASAIIYVLGDVKAHLKAADLNEGLKNLGVLSDQEYNAVVEQTIQFYESKGDTFQREDAIRNASIAAMQLMLIAKDLGWDTCPMHSTEDAVFKEMFDVSDNLIPVMMIALGKSAPESFRPRGYRKPVNEFVKYYN</sequence>
<dbReference type="SUPFAM" id="SSF55469">
    <property type="entry name" value="FMN-dependent nitroreductase-like"/>
    <property type="match status" value="1"/>
</dbReference>
<evidence type="ECO:0000313" key="5">
    <source>
        <dbReference type="Proteomes" id="UP000678895"/>
    </source>
</evidence>
<organism evidence="4 5">
    <name type="scientific">Paenibacillus apis</name>
    <dbReference type="NCBI Taxonomy" id="1792174"/>
    <lineage>
        <taxon>Bacteria</taxon>
        <taxon>Bacillati</taxon>
        <taxon>Bacillota</taxon>
        <taxon>Bacilli</taxon>
        <taxon>Bacillales</taxon>
        <taxon>Paenibacillaceae</taxon>
        <taxon>Paenibacillus</taxon>
    </lineage>
</organism>